<dbReference type="EMBL" id="CM002923">
    <property type="protein sequence ID" value="KGN61869.1"/>
    <property type="molecule type" value="Genomic_DNA"/>
</dbReference>
<evidence type="ECO:0000313" key="2">
    <source>
        <dbReference type="EMBL" id="KGN61869.1"/>
    </source>
</evidence>
<keyword evidence="3" id="KW-1185">Reference proteome</keyword>
<proteinExistence type="predicted"/>
<dbReference type="Proteomes" id="UP000029981">
    <property type="component" value="Chromosome 2"/>
</dbReference>
<reference evidence="2 3" key="4">
    <citation type="journal article" date="2011" name="BMC Genomics">
        <title>RNA-Seq improves annotation of protein-coding genes in the cucumber genome.</title>
        <authorList>
            <person name="Li Z."/>
            <person name="Zhang Z."/>
            <person name="Yan P."/>
            <person name="Huang S."/>
            <person name="Fei Z."/>
            <person name="Lin K."/>
        </authorList>
    </citation>
    <scope>NUCLEOTIDE SEQUENCE [LARGE SCALE GENOMIC DNA]</scope>
    <source>
        <strain evidence="3">cv. 9930</strain>
    </source>
</reference>
<organism evidence="2 3">
    <name type="scientific">Cucumis sativus</name>
    <name type="common">Cucumber</name>
    <dbReference type="NCBI Taxonomy" id="3659"/>
    <lineage>
        <taxon>Eukaryota</taxon>
        <taxon>Viridiplantae</taxon>
        <taxon>Streptophyta</taxon>
        <taxon>Embryophyta</taxon>
        <taxon>Tracheophyta</taxon>
        <taxon>Spermatophyta</taxon>
        <taxon>Magnoliopsida</taxon>
        <taxon>eudicotyledons</taxon>
        <taxon>Gunneridae</taxon>
        <taxon>Pentapetalae</taxon>
        <taxon>rosids</taxon>
        <taxon>fabids</taxon>
        <taxon>Cucurbitales</taxon>
        <taxon>Cucurbitaceae</taxon>
        <taxon>Benincaseae</taxon>
        <taxon>Cucumis</taxon>
    </lineage>
</organism>
<protein>
    <submittedName>
        <fullName evidence="2">Uncharacterized protein</fullName>
    </submittedName>
</protein>
<evidence type="ECO:0000256" key="1">
    <source>
        <dbReference type="SAM" id="MobiDB-lite"/>
    </source>
</evidence>
<sequence>MSTIKVGEGELFKDDFIKLISETSLEREVNALLTGTVAAGKAEVKTTLTKGRRLDFRVVVKHLIGRWMTKGELRLCTRNGRRGGESKRMRVKKKFENS</sequence>
<reference evidence="2 3" key="2">
    <citation type="journal article" date="2009" name="PLoS ONE">
        <title>An integrated genetic and cytogenetic map of the cucumber genome.</title>
        <authorList>
            <person name="Ren Y."/>
            <person name="Zhang Z."/>
            <person name="Liu J."/>
            <person name="Staub J.E."/>
            <person name="Han Y."/>
            <person name="Cheng Z."/>
            <person name="Li X."/>
            <person name="Lu J."/>
            <person name="Miao H."/>
            <person name="Kang H."/>
            <person name="Xie B."/>
            <person name="Gu X."/>
            <person name="Wang X."/>
            <person name="Du Y."/>
            <person name="Jin W."/>
            <person name="Huang S."/>
        </authorList>
    </citation>
    <scope>NUCLEOTIDE SEQUENCE [LARGE SCALE GENOMIC DNA]</scope>
    <source>
        <strain evidence="3">cv. 9930</strain>
    </source>
</reference>
<evidence type="ECO:0000313" key="3">
    <source>
        <dbReference type="Proteomes" id="UP000029981"/>
    </source>
</evidence>
<reference evidence="2 3" key="3">
    <citation type="journal article" date="2010" name="BMC Genomics">
        <title>Transcriptome sequencing and comparative analysis of cucumber flowers with different sex types.</title>
        <authorList>
            <person name="Guo S."/>
            <person name="Zheng Y."/>
            <person name="Joung J.G."/>
            <person name="Liu S."/>
            <person name="Zhang Z."/>
            <person name="Crasta O.R."/>
            <person name="Sobral B.W."/>
            <person name="Xu Y."/>
            <person name="Huang S."/>
            <person name="Fei Z."/>
        </authorList>
    </citation>
    <scope>NUCLEOTIDE SEQUENCE [LARGE SCALE GENOMIC DNA]</scope>
    <source>
        <strain evidence="3">cv. 9930</strain>
    </source>
</reference>
<accession>A0A0A0LLE3</accession>
<name>A0A0A0LLE3_CUCSA</name>
<dbReference type="AlphaFoldDB" id="A0A0A0LLE3"/>
<feature type="compositionally biased region" description="Basic and acidic residues" evidence="1">
    <location>
        <begin position="82"/>
        <end position="98"/>
    </location>
</feature>
<reference evidence="2 3" key="1">
    <citation type="journal article" date="2009" name="Nat. Genet.">
        <title>The genome of the cucumber, Cucumis sativus L.</title>
        <authorList>
            <person name="Huang S."/>
            <person name="Li R."/>
            <person name="Zhang Z."/>
            <person name="Li L."/>
            <person name="Gu X."/>
            <person name="Fan W."/>
            <person name="Lucas W.J."/>
            <person name="Wang X."/>
            <person name="Xie B."/>
            <person name="Ni P."/>
            <person name="Ren Y."/>
            <person name="Zhu H."/>
            <person name="Li J."/>
            <person name="Lin K."/>
            <person name="Jin W."/>
            <person name="Fei Z."/>
            <person name="Li G."/>
            <person name="Staub J."/>
            <person name="Kilian A."/>
            <person name="van der Vossen E.A."/>
            <person name="Wu Y."/>
            <person name="Guo J."/>
            <person name="He J."/>
            <person name="Jia Z."/>
            <person name="Ren Y."/>
            <person name="Tian G."/>
            <person name="Lu Y."/>
            <person name="Ruan J."/>
            <person name="Qian W."/>
            <person name="Wang M."/>
            <person name="Huang Q."/>
            <person name="Li B."/>
            <person name="Xuan Z."/>
            <person name="Cao J."/>
            <person name="Asan"/>
            <person name="Wu Z."/>
            <person name="Zhang J."/>
            <person name="Cai Q."/>
            <person name="Bai Y."/>
            <person name="Zhao B."/>
            <person name="Han Y."/>
            <person name="Li Y."/>
            <person name="Li X."/>
            <person name="Wang S."/>
            <person name="Shi Q."/>
            <person name="Liu S."/>
            <person name="Cho W.K."/>
            <person name="Kim J.Y."/>
            <person name="Xu Y."/>
            <person name="Heller-Uszynska K."/>
            <person name="Miao H."/>
            <person name="Cheng Z."/>
            <person name="Zhang S."/>
            <person name="Wu J."/>
            <person name="Yang Y."/>
            <person name="Kang H."/>
            <person name="Li M."/>
            <person name="Liang H."/>
            <person name="Ren X."/>
            <person name="Shi Z."/>
            <person name="Wen M."/>
            <person name="Jian M."/>
            <person name="Yang H."/>
            <person name="Zhang G."/>
            <person name="Yang Z."/>
            <person name="Chen R."/>
            <person name="Liu S."/>
            <person name="Li J."/>
            <person name="Ma L."/>
            <person name="Liu H."/>
            <person name="Zhou Y."/>
            <person name="Zhao J."/>
            <person name="Fang X."/>
            <person name="Li G."/>
            <person name="Fang L."/>
            <person name="Li Y."/>
            <person name="Liu D."/>
            <person name="Zheng H."/>
            <person name="Zhang Y."/>
            <person name="Qin N."/>
            <person name="Li Z."/>
            <person name="Yang G."/>
            <person name="Yang S."/>
            <person name="Bolund L."/>
            <person name="Kristiansen K."/>
            <person name="Zheng H."/>
            <person name="Li S."/>
            <person name="Zhang X."/>
            <person name="Yang H."/>
            <person name="Wang J."/>
            <person name="Sun R."/>
            <person name="Zhang B."/>
            <person name="Jiang S."/>
            <person name="Wang J."/>
            <person name="Du Y."/>
            <person name="Li S."/>
        </authorList>
    </citation>
    <scope>NUCLEOTIDE SEQUENCE [LARGE SCALE GENOMIC DNA]</scope>
    <source>
        <strain evidence="3">cv. 9930</strain>
    </source>
</reference>
<gene>
    <name evidence="2" type="ORF">Csa_2G258650</name>
</gene>
<dbReference type="Gramene" id="KGN61869">
    <property type="protein sequence ID" value="KGN61869"/>
    <property type="gene ID" value="Csa_2G258650"/>
</dbReference>
<feature type="region of interest" description="Disordered" evidence="1">
    <location>
        <begin position="78"/>
        <end position="98"/>
    </location>
</feature>